<protein>
    <submittedName>
        <fullName evidence="2">Unannotated protein</fullName>
    </submittedName>
</protein>
<dbReference type="InterPro" id="IPR016024">
    <property type="entry name" value="ARM-type_fold"/>
</dbReference>
<dbReference type="AlphaFoldDB" id="A0A6J7K2L0"/>
<dbReference type="EMBL" id="CAFBNL010000024">
    <property type="protein sequence ID" value="CAB4949427.1"/>
    <property type="molecule type" value="Genomic_DNA"/>
</dbReference>
<feature type="region of interest" description="Disordered" evidence="1">
    <location>
        <begin position="254"/>
        <end position="273"/>
    </location>
</feature>
<feature type="compositionally biased region" description="Acidic residues" evidence="1">
    <location>
        <begin position="257"/>
        <end position="273"/>
    </location>
</feature>
<dbReference type="InterPro" id="IPR011989">
    <property type="entry name" value="ARM-like"/>
</dbReference>
<organism evidence="2">
    <name type="scientific">freshwater metagenome</name>
    <dbReference type="NCBI Taxonomy" id="449393"/>
    <lineage>
        <taxon>unclassified sequences</taxon>
        <taxon>metagenomes</taxon>
        <taxon>ecological metagenomes</taxon>
    </lineage>
</organism>
<dbReference type="Pfam" id="PF13646">
    <property type="entry name" value="HEAT_2"/>
    <property type="match status" value="1"/>
</dbReference>
<gene>
    <name evidence="2" type="ORF">UFOPK3789_00588</name>
</gene>
<reference evidence="2" key="1">
    <citation type="submission" date="2020-05" db="EMBL/GenBank/DDBJ databases">
        <authorList>
            <person name="Chiriac C."/>
            <person name="Salcher M."/>
            <person name="Ghai R."/>
            <person name="Kavagutti S V."/>
        </authorList>
    </citation>
    <scope>NUCLEOTIDE SEQUENCE</scope>
</reference>
<dbReference type="PANTHER" id="PTHR12697">
    <property type="entry name" value="PBS LYASE HEAT-LIKE PROTEIN"/>
    <property type="match status" value="1"/>
</dbReference>
<accession>A0A6J7K2L0</accession>
<sequence length="273" mass="28876">MGRECEYQISNYPGDVIPDNAEGQSISSDTASIVDRRLKVTRLEVTRLGFKASLSSEQRALLLTAMGGPDDRVRAGALGAIVRLSSNEAAQAVIEPAEVQEAWRSAQVDQSPNVRRRAAELAPKVSDLPIELVIELVADSDVTVAEAAAWALGEMTGEDYPKEDAGLADATLEKFALSHKDALVREACVAALGARGVGLATILAACSDKPAIRRRAVLALSPFEGPEVDAALENALTDRDWQVRQAAEDLLGIDAGQQDDADAGEDEAGQLGC</sequence>
<dbReference type="PANTHER" id="PTHR12697:SF5">
    <property type="entry name" value="DEOXYHYPUSINE HYDROXYLASE"/>
    <property type="match status" value="1"/>
</dbReference>
<dbReference type="GO" id="GO:0016491">
    <property type="term" value="F:oxidoreductase activity"/>
    <property type="evidence" value="ECO:0007669"/>
    <property type="project" value="TreeGrafter"/>
</dbReference>
<name>A0A6J7K2L0_9ZZZZ</name>
<dbReference type="SUPFAM" id="SSF48371">
    <property type="entry name" value="ARM repeat"/>
    <property type="match status" value="1"/>
</dbReference>
<dbReference type="Gene3D" id="1.25.10.10">
    <property type="entry name" value="Leucine-rich Repeat Variant"/>
    <property type="match status" value="2"/>
</dbReference>
<proteinExistence type="predicted"/>
<evidence type="ECO:0000313" key="2">
    <source>
        <dbReference type="EMBL" id="CAB4949427.1"/>
    </source>
</evidence>
<evidence type="ECO:0000256" key="1">
    <source>
        <dbReference type="SAM" id="MobiDB-lite"/>
    </source>
</evidence>